<name>A0A255HAZ3_9ACTN</name>
<sequence>MSEETDNLRAGDADRDDAISLLQDHLAAGRLDHAEFDERISRALQARTQQELRDLFTDLPGRRPGDPSAPTAPVSDVDPAHYQAGGQQPAPYAAAPPAYQRPERPWYAQWWIILVAVAANIVSKGRLGPLIPIAAVWIWVVWPYFIRDRMRRGQAGTYPTYGPPAPRALNHEQRLAIEAELGQGRKIYAIKLYRQYTGAGLADAKLQVENLERQLGR</sequence>
<feature type="transmembrane region" description="Helical" evidence="2">
    <location>
        <begin position="129"/>
        <end position="146"/>
    </location>
</feature>
<evidence type="ECO:0000256" key="1">
    <source>
        <dbReference type="SAM" id="MobiDB-lite"/>
    </source>
</evidence>
<dbReference type="PANTHER" id="PTHR40763:SF5">
    <property type="entry name" value="MEMBRANE PROTEIN"/>
    <property type="match status" value="1"/>
</dbReference>
<evidence type="ECO:0000256" key="2">
    <source>
        <dbReference type="SAM" id="Phobius"/>
    </source>
</evidence>
<dbReference type="RefSeq" id="WP_094362128.1">
    <property type="nucleotide sequence ID" value="NZ_NMVQ01000001.1"/>
</dbReference>
<keyword evidence="2" id="KW-0812">Transmembrane</keyword>
<organism evidence="4 5">
    <name type="scientific">Enemella dayhoffiae</name>
    <dbReference type="NCBI Taxonomy" id="2016507"/>
    <lineage>
        <taxon>Bacteria</taxon>
        <taxon>Bacillati</taxon>
        <taxon>Actinomycetota</taxon>
        <taxon>Actinomycetes</taxon>
        <taxon>Propionibacteriales</taxon>
        <taxon>Propionibacteriaceae</taxon>
        <taxon>Enemella</taxon>
    </lineage>
</organism>
<keyword evidence="5" id="KW-1185">Reference proteome</keyword>
<dbReference type="Proteomes" id="UP000216311">
    <property type="component" value="Unassembled WGS sequence"/>
</dbReference>
<feature type="transmembrane region" description="Helical" evidence="2">
    <location>
        <begin position="106"/>
        <end position="123"/>
    </location>
</feature>
<dbReference type="PANTHER" id="PTHR40763">
    <property type="entry name" value="MEMBRANE PROTEIN-RELATED"/>
    <property type="match status" value="1"/>
</dbReference>
<feature type="domain" description="DUF1707" evidence="3">
    <location>
        <begin position="8"/>
        <end position="60"/>
    </location>
</feature>
<protein>
    <recommendedName>
        <fullName evidence="3">DUF1707 domain-containing protein</fullName>
    </recommendedName>
</protein>
<dbReference type="Pfam" id="PF08044">
    <property type="entry name" value="DUF1707"/>
    <property type="match status" value="1"/>
</dbReference>
<dbReference type="InterPro" id="IPR012551">
    <property type="entry name" value="DUF1707_SHOCT-like"/>
</dbReference>
<evidence type="ECO:0000313" key="5">
    <source>
        <dbReference type="Proteomes" id="UP000216311"/>
    </source>
</evidence>
<dbReference type="Gene3D" id="3.30.1390.10">
    <property type="match status" value="1"/>
</dbReference>
<feature type="region of interest" description="Disordered" evidence="1">
    <location>
        <begin position="57"/>
        <end position="98"/>
    </location>
</feature>
<accession>A0A255HAZ3</accession>
<gene>
    <name evidence="4" type="ORF">CGZ93_00070</name>
</gene>
<keyword evidence="2" id="KW-1133">Transmembrane helix</keyword>
<dbReference type="EMBL" id="NMVQ01000001">
    <property type="protein sequence ID" value="OYO24920.1"/>
    <property type="molecule type" value="Genomic_DNA"/>
</dbReference>
<dbReference type="OrthoDB" id="3534574at2"/>
<evidence type="ECO:0000259" key="3">
    <source>
        <dbReference type="Pfam" id="PF08044"/>
    </source>
</evidence>
<proteinExistence type="predicted"/>
<dbReference type="AlphaFoldDB" id="A0A255HAZ3"/>
<comment type="caution">
    <text evidence="4">The sequence shown here is derived from an EMBL/GenBank/DDBJ whole genome shotgun (WGS) entry which is preliminary data.</text>
</comment>
<evidence type="ECO:0000313" key="4">
    <source>
        <dbReference type="EMBL" id="OYO24920.1"/>
    </source>
</evidence>
<dbReference type="InterPro" id="IPR014719">
    <property type="entry name" value="Ribosomal_bL12_C/ClpS-like"/>
</dbReference>
<reference evidence="4 5" key="1">
    <citation type="submission" date="2017-07" db="EMBL/GenBank/DDBJ databases">
        <title>Draft whole genome sequences of clinical Proprionibacteriaceae strains.</title>
        <authorList>
            <person name="Bernier A.-M."/>
            <person name="Bernard K."/>
            <person name="Domingo M.-C."/>
        </authorList>
    </citation>
    <scope>NUCLEOTIDE SEQUENCE [LARGE SCALE GENOMIC DNA]</scope>
    <source>
        <strain evidence="4 5">NML 130396</strain>
    </source>
</reference>
<keyword evidence="2" id="KW-0472">Membrane</keyword>
<feature type="compositionally biased region" description="Low complexity" evidence="1">
    <location>
        <begin position="82"/>
        <end position="98"/>
    </location>
</feature>